<dbReference type="HOGENOM" id="CLU_937407_0_0_1"/>
<dbReference type="AlphaFoldDB" id="R7TVV1"/>
<protein>
    <recommendedName>
        <fullName evidence="4">FAD-binding domain-containing protein</fullName>
    </recommendedName>
</protein>
<dbReference type="Gene3D" id="3.50.50.60">
    <property type="entry name" value="FAD/NAD(P)-binding domain"/>
    <property type="match status" value="1"/>
</dbReference>
<sequence>MGWCHRSQFEWQVRQALLSVDNIQLKARAKVIGLMVAGEGNRVEGVHYQSSADKDGIKTLPANLIIDASGRGTHTPKWLSEANIASVKEDEVRTQISYTTRRFRLPETLIDSLDWKVLAIYPEPPHVKRGGMIYPLGNGEWMTTLVGFNGEIAPTEMEGYMDYAQSLPQPELYEILKQSTPIDEPLSYRIPGSLWRRYDHIKQWPGNFLVIGDAVCSFNPIYGQGITMALKDLQKLKTLLEQKEIDFAPATMAHLQKQI</sequence>
<evidence type="ECO:0000313" key="2">
    <source>
        <dbReference type="EnsemblMetazoa" id="CapteP205495"/>
    </source>
</evidence>
<dbReference type="SUPFAM" id="SSF51905">
    <property type="entry name" value="FAD/NAD(P)-binding domain"/>
    <property type="match status" value="1"/>
</dbReference>
<dbReference type="PANTHER" id="PTHR43422">
    <property type="entry name" value="THIAMINE THIAZOLE SYNTHASE"/>
    <property type="match status" value="1"/>
</dbReference>
<gene>
    <name evidence="1" type="ORF">CAPTEDRAFT_205495</name>
</gene>
<dbReference type="EnsemblMetazoa" id="CapteT205495">
    <property type="protein sequence ID" value="CapteP205495"/>
    <property type="gene ID" value="CapteG205495"/>
</dbReference>
<dbReference type="EMBL" id="AMQN01049268">
    <property type="status" value="NOT_ANNOTATED_CDS"/>
    <property type="molecule type" value="Genomic_DNA"/>
</dbReference>
<evidence type="ECO:0008006" key="4">
    <source>
        <dbReference type="Google" id="ProtNLM"/>
    </source>
</evidence>
<keyword evidence="3" id="KW-1185">Reference proteome</keyword>
<accession>R7TVV1</accession>
<feature type="non-terminal residue" evidence="1">
    <location>
        <position position="259"/>
    </location>
</feature>
<evidence type="ECO:0000313" key="3">
    <source>
        <dbReference type="Proteomes" id="UP000014760"/>
    </source>
</evidence>
<proteinExistence type="predicted"/>
<name>R7TVV1_CAPTE</name>
<dbReference type="Proteomes" id="UP000014760">
    <property type="component" value="Unassembled WGS sequence"/>
</dbReference>
<reference evidence="1 3" key="2">
    <citation type="journal article" date="2013" name="Nature">
        <title>Insights into bilaterian evolution from three spiralian genomes.</title>
        <authorList>
            <person name="Simakov O."/>
            <person name="Marletaz F."/>
            <person name="Cho S.J."/>
            <person name="Edsinger-Gonzales E."/>
            <person name="Havlak P."/>
            <person name="Hellsten U."/>
            <person name="Kuo D.H."/>
            <person name="Larsson T."/>
            <person name="Lv J."/>
            <person name="Arendt D."/>
            <person name="Savage R."/>
            <person name="Osoegawa K."/>
            <person name="de Jong P."/>
            <person name="Grimwood J."/>
            <person name="Chapman J.A."/>
            <person name="Shapiro H."/>
            <person name="Aerts A."/>
            <person name="Otillar R.P."/>
            <person name="Terry A.Y."/>
            <person name="Boore J.L."/>
            <person name="Grigoriev I.V."/>
            <person name="Lindberg D.R."/>
            <person name="Seaver E.C."/>
            <person name="Weisblat D.A."/>
            <person name="Putnam N.H."/>
            <person name="Rokhsar D.S."/>
        </authorList>
    </citation>
    <scope>NUCLEOTIDE SEQUENCE</scope>
    <source>
        <strain evidence="1 3">I ESC-2004</strain>
    </source>
</reference>
<reference evidence="3" key="1">
    <citation type="submission" date="2012-12" db="EMBL/GenBank/DDBJ databases">
        <authorList>
            <person name="Hellsten U."/>
            <person name="Grimwood J."/>
            <person name="Chapman J.A."/>
            <person name="Shapiro H."/>
            <person name="Aerts A."/>
            <person name="Otillar R.P."/>
            <person name="Terry A.Y."/>
            <person name="Boore J.L."/>
            <person name="Simakov O."/>
            <person name="Marletaz F."/>
            <person name="Cho S.-J."/>
            <person name="Edsinger-Gonzales E."/>
            <person name="Havlak P."/>
            <person name="Kuo D.-H."/>
            <person name="Larsson T."/>
            <person name="Lv J."/>
            <person name="Arendt D."/>
            <person name="Savage R."/>
            <person name="Osoegawa K."/>
            <person name="de Jong P."/>
            <person name="Lindberg D.R."/>
            <person name="Seaver E.C."/>
            <person name="Weisblat D.A."/>
            <person name="Putnam N.H."/>
            <person name="Grigoriev I.V."/>
            <person name="Rokhsar D.S."/>
        </authorList>
    </citation>
    <scope>NUCLEOTIDE SEQUENCE</scope>
    <source>
        <strain evidence="3">I ESC-2004</strain>
    </source>
</reference>
<reference evidence="2" key="3">
    <citation type="submission" date="2015-06" db="UniProtKB">
        <authorList>
            <consortium name="EnsemblMetazoa"/>
        </authorList>
    </citation>
    <scope>IDENTIFICATION</scope>
</reference>
<organism evidence="1">
    <name type="scientific">Capitella teleta</name>
    <name type="common">Polychaete worm</name>
    <dbReference type="NCBI Taxonomy" id="283909"/>
    <lineage>
        <taxon>Eukaryota</taxon>
        <taxon>Metazoa</taxon>
        <taxon>Spiralia</taxon>
        <taxon>Lophotrochozoa</taxon>
        <taxon>Annelida</taxon>
        <taxon>Polychaeta</taxon>
        <taxon>Sedentaria</taxon>
        <taxon>Scolecida</taxon>
        <taxon>Capitellidae</taxon>
        <taxon>Capitella</taxon>
    </lineage>
</organism>
<dbReference type="InterPro" id="IPR036188">
    <property type="entry name" value="FAD/NAD-bd_sf"/>
</dbReference>
<evidence type="ECO:0000313" key="1">
    <source>
        <dbReference type="EMBL" id="ELT98033.1"/>
    </source>
</evidence>
<dbReference type="EMBL" id="KB308280">
    <property type="protein sequence ID" value="ELT98033.1"/>
    <property type="molecule type" value="Genomic_DNA"/>
</dbReference>
<dbReference type="OrthoDB" id="10010160at2759"/>
<dbReference type="PANTHER" id="PTHR43422:SF3">
    <property type="entry name" value="THIAMINE THIAZOLE SYNTHASE"/>
    <property type="match status" value="1"/>
</dbReference>